<protein>
    <submittedName>
        <fullName evidence="2">Rod shape-determining protein MreD</fullName>
    </submittedName>
</protein>
<dbReference type="Proteomes" id="UP000886887">
    <property type="component" value="Unassembled WGS sequence"/>
</dbReference>
<evidence type="ECO:0000313" key="3">
    <source>
        <dbReference type="Proteomes" id="UP000886887"/>
    </source>
</evidence>
<reference evidence="2" key="1">
    <citation type="submission" date="2020-10" db="EMBL/GenBank/DDBJ databases">
        <authorList>
            <person name="Gilroy R."/>
        </authorList>
    </citation>
    <scope>NUCLEOTIDE SEQUENCE</scope>
    <source>
        <strain evidence="2">ChiSxjej2B14-6234</strain>
    </source>
</reference>
<proteinExistence type="predicted"/>
<feature type="transmembrane region" description="Helical" evidence="1">
    <location>
        <begin position="65"/>
        <end position="88"/>
    </location>
</feature>
<reference evidence="2" key="2">
    <citation type="journal article" date="2021" name="PeerJ">
        <title>Extensive microbial diversity within the chicken gut microbiome revealed by metagenomics and culture.</title>
        <authorList>
            <person name="Gilroy R."/>
            <person name="Ravi A."/>
            <person name="Getino M."/>
            <person name="Pursley I."/>
            <person name="Horton D.L."/>
            <person name="Alikhan N.F."/>
            <person name="Baker D."/>
            <person name="Gharbi K."/>
            <person name="Hall N."/>
            <person name="Watson M."/>
            <person name="Adriaenssens E.M."/>
            <person name="Foster-Nyarko E."/>
            <person name="Jarju S."/>
            <person name="Secka A."/>
            <person name="Antonio M."/>
            <person name="Oren A."/>
            <person name="Chaudhuri R.R."/>
            <person name="La Ragione R."/>
            <person name="Hildebrand F."/>
            <person name="Pallen M.J."/>
        </authorList>
    </citation>
    <scope>NUCLEOTIDE SEQUENCE</scope>
    <source>
        <strain evidence="2">ChiSxjej2B14-6234</strain>
    </source>
</reference>
<keyword evidence="1" id="KW-0472">Membrane</keyword>
<organism evidence="2 3">
    <name type="scientific">Candidatus Onthenecus intestinigallinarum</name>
    <dbReference type="NCBI Taxonomy" id="2840875"/>
    <lineage>
        <taxon>Bacteria</taxon>
        <taxon>Bacillati</taxon>
        <taxon>Bacillota</taxon>
        <taxon>Clostridia</taxon>
        <taxon>Eubacteriales</taxon>
        <taxon>Candidatus Onthenecus</taxon>
    </lineage>
</organism>
<evidence type="ECO:0000313" key="2">
    <source>
        <dbReference type="EMBL" id="HIQ72614.1"/>
    </source>
</evidence>
<dbReference type="AlphaFoldDB" id="A0A9D0ZBE6"/>
<keyword evidence="1" id="KW-0812">Transmembrane</keyword>
<sequence length="185" mass="20372">MAKFIRMAAVTYLAYILQTTAFRYIPIAGIEPDVLAAALAALVYYGGTYEGFCVGAVFGLLMDTAVGQVAGLYLVLYPLMGYVAARMYKGIAPRFIEAASQKHRTGRKLLLSIVICISITAIREVVFLVYTYLNGVDLTMRHVGRVLLCLAYSGVVVLPICKMTDSVMRMRAPRFRRRGKADPDA</sequence>
<evidence type="ECO:0000256" key="1">
    <source>
        <dbReference type="SAM" id="Phobius"/>
    </source>
</evidence>
<feature type="transmembrane region" description="Helical" evidence="1">
    <location>
        <begin position="109"/>
        <end position="130"/>
    </location>
</feature>
<feature type="transmembrane region" description="Helical" evidence="1">
    <location>
        <begin position="142"/>
        <end position="161"/>
    </location>
</feature>
<accession>A0A9D0ZBE6</accession>
<gene>
    <name evidence="2" type="primary">mreD</name>
    <name evidence="2" type="ORF">IAB73_10460</name>
</gene>
<keyword evidence="1" id="KW-1133">Transmembrane helix</keyword>
<name>A0A9D0ZBE6_9FIRM</name>
<dbReference type="EMBL" id="DVFJ01000036">
    <property type="protein sequence ID" value="HIQ72614.1"/>
    <property type="molecule type" value="Genomic_DNA"/>
</dbReference>
<comment type="caution">
    <text evidence="2">The sequence shown here is derived from an EMBL/GenBank/DDBJ whole genome shotgun (WGS) entry which is preliminary data.</text>
</comment>